<dbReference type="InterPro" id="IPR003369">
    <property type="entry name" value="TatA/B/E"/>
</dbReference>
<evidence type="ECO:0000256" key="10">
    <source>
        <dbReference type="SAM" id="MobiDB-lite"/>
    </source>
</evidence>
<comment type="caution">
    <text evidence="11">The sequence shown here is derived from an EMBL/GenBank/DDBJ whole genome shotgun (WGS) entry which is preliminary data.</text>
</comment>
<feature type="region of interest" description="Disordered" evidence="10">
    <location>
        <begin position="50"/>
        <end position="86"/>
    </location>
</feature>
<dbReference type="HAMAP" id="MF_00236">
    <property type="entry name" value="TatA_E"/>
    <property type="match status" value="1"/>
</dbReference>
<evidence type="ECO:0000256" key="2">
    <source>
        <dbReference type="ARBA" id="ARBA00022448"/>
    </source>
</evidence>
<comment type="subcellular location">
    <subcellularLocation>
        <location evidence="1 9">Cell membrane</location>
        <topology evidence="1 9">Single-pass membrane protein</topology>
    </subcellularLocation>
</comment>
<dbReference type="EMBL" id="JAUCGR010000002">
    <property type="protein sequence ID" value="MDM7831179.1"/>
    <property type="molecule type" value="Genomic_DNA"/>
</dbReference>
<keyword evidence="5 9" id="KW-0653">Protein transport</keyword>
<evidence type="ECO:0000256" key="5">
    <source>
        <dbReference type="ARBA" id="ARBA00022927"/>
    </source>
</evidence>
<evidence type="ECO:0000256" key="8">
    <source>
        <dbReference type="ARBA" id="ARBA00023136"/>
    </source>
</evidence>
<name>A0ABT7S6C9_9CELL</name>
<comment type="subunit">
    <text evidence="9">The Tat system comprises two distinct complexes: a TatABC complex, containing multiple copies of TatA, TatB and TatC subunits, and a separate TatA complex, containing only TatA subunits. Substrates initially bind to the TatABC complex, which probably triggers association of the separate TatA complex to form the active translocon.</text>
</comment>
<evidence type="ECO:0000256" key="4">
    <source>
        <dbReference type="ARBA" id="ARBA00022692"/>
    </source>
</evidence>
<protein>
    <recommendedName>
        <fullName evidence="9">Sec-independent protein translocase protein TatA</fullName>
    </recommendedName>
</protein>
<dbReference type="PANTHER" id="PTHR42982">
    <property type="entry name" value="SEC-INDEPENDENT PROTEIN TRANSLOCASE PROTEIN TATA"/>
    <property type="match status" value="1"/>
</dbReference>
<comment type="similarity">
    <text evidence="9">Belongs to the TatA/E family.</text>
</comment>
<dbReference type="InterPro" id="IPR006312">
    <property type="entry name" value="TatA/E"/>
</dbReference>
<dbReference type="Gene3D" id="1.20.5.3310">
    <property type="match status" value="1"/>
</dbReference>
<evidence type="ECO:0000256" key="7">
    <source>
        <dbReference type="ARBA" id="ARBA00023010"/>
    </source>
</evidence>
<dbReference type="Proteomes" id="UP001321453">
    <property type="component" value="Unassembled WGS sequence"/>
</dbReference>
<keyword evidence="7 9" id="KW-0811">Translocation</keyword>
<keyword evidence="2 9" id="KW-0813">Transport</keyword>
<evidence type="ECO:0000256" key="6">
    <source>
        <dbReference type="ARBA" id="ARBA00022989"/>
    </source>
</evidence>
<sequence>MRILSHPATLVFLLLLVVVLFGYKRLPDVAKSVGQSMKIFKSEIKTLNEDAPATPQTPVAPDVTAQNTTSHDATAPLNGTPAAPAVVPPVVVEKPSGPVAPSA</sequence>
<keyword evidence="3 9" id="KW-1003">Cell membrane</keyword>
<evidence type="ECO:0000256" key="9">
    <source>
        <dbReference type="HAMAP-Rule" id="MF_00236"/>
    </source>
</evidence>
<gene>
    <name evidence="9" type="primary">tatA</name>
    <name evidence="11" type="ORF">QRT05_07525</name>
</gene>
<evidence type="ECO:0000313" key="12">
    <source>
        <dbReference type="Proteomes" id="UP001321453"/>
    </source>
</evidence>
<organism evidence="11 12">
    <name type="scientific">Cellulomonas edaphi</name>
    <dbReference type="NCBI Taxonomy" id="3053468"/>
    <lineage>
        <taxon>Bacteria</taxon>
        <taxon>Bacillati</taxon>
        <taxon>Actinomycetota</taxon>
        <taxon>Actinomycetes</taxon>
        <taxon>Micrococcales</taxon>
        <taxon>Cellulomonadaceae</taxon>
        <taxon>Cellulomonas</taxon>
    </lineage>
</organism>
<reference evidence="11 12" key="1">
    <citation type="submission" date="2023-06" db="EMBL/GenBank/DDBJ databases">
        <title>Cellulomonas sp. MW9 Whole genome sequence.</title>
        <authorList>
            <person name="Park S."/>
        </authorList>
    </citation>
    <scope>NUCLEOTIDE SEQUENCE [LARGE SCALE GENOMIC DNA]</scope>
    <source>
        <strain evidence="11 12">MW9</strain>
    </source>
</reference>
<proteinExistence type="inferred from homology"/>
<accession>A0ABT7S6C9</accession>
<comment type="function">
    <text evidence="9">Part of the twin-arginine translocation (Tat) system that transports large folded proteins containing a characteristic twin-arginine motif in their signal peptide across membranes. TatA could form the protein-conducting channel of the Tat system.</text>
</comment>
<keyword evidence="8 9" id="KW-0472">Membrane</keyword>
<evidence type="ECO:0000256" key="1">
    <source>
        <dbReference type="ARBA" id="ARBA00004162"/>
    </source>
</evidence>
<dbReference type="RefSeq" id="WP_289446457.1">
    <property type="nucleotide sequence ID" value="NZ_JAUCGR010000002.1"/>
</dbReference>
<dbReference type="PANTHER" id="PTHR42982:SF8">
    <property type="entry name" value="SEC-INDEPENDENT PROTEIN TRANSLOCASE PROTEIN TATA"/>
    <property type="match status" value="1"/>
</dbReference>
<evidence type="ECO:0000256" key="3">
    <source>
        <dbReference type="ARBA" id="ARBA00022475"/>
    </source>
</evidence>
<keyword evidence="12" id="KW-1185">Reference proteome</keyword>
<evidence type="ECO:0000313" key="11">
    <source>
        <dbReference type="EMBL" id="MDM7831179.1"/>
    </source>
</evidence>
<dbReference type="Pfam" id="PF02416">
    <property type="entry name" value="TatA_B_E"/>
    <property type="match status" value="1"/>
</dbReference>
<keyword evidence="6 9" id="KW-1133">Transmembrane helix</keyword>
<keyword evidence="4 9" id="KW-0812">Transmembrane</keyword>